<dbReference type="OrthoDB" id="671439at2759"/>
<dbReference type="InterPro" id="IPR050317">
    <property type="entry name" value="Plant_Fungal_Acyltransferase"/>
</dbReference>
<dbReference type="Gene3D" id="3.30.559.10">
    <property type="entry name" value="Chloramphenicol acetyltransferase-like domain"/>
    <property type="match status" value="2"/>
</dbReference>
<dbReference type="Pfam" id="PF02458">
    <property type="entry name" value="Transferase"/>
    <property type="match status" value="1"/>
</dbReference>
<comment type="caution">
    <text evidence="2">The sequence shown here is derived from an EMBL/GenBank/DDBJ whole genome shotgun (WGS) entry which is preliminary data.</text>
</comment>
<evidence type="ECO:0000256" key="1">
    <source>
        <dbReference type="ARBA" id="ARBA00009861"/>
    </source>
</evidence>
<sequence>MIMESWIQELKFPQLDIPVTVNHVTPVMPFGPIKATHGDTLYLSNLDNMIGARVFTPTIYFFRENISYCKEGVNIVEVFRDALAKVLVPYYPFSGRLRETKSGKMEVFFEPNQGALIVDAKTEMTINDLGDLEVPNPAWCTLIYRFSDEEDYKVVDMPLVIAQVTKFSCGGFSLGLRLCHCLCDGFGAMQFVSAWAATAREGKCFEKKTRLPINFRTTFVAKNMMTPLKFVAGTTITTPKPCWDRECLKPRDPPLVRFPHIEFMRTDDESNLTATLWESKPVQKCYRINEDFQNLLKKQAQLDDGQAFTTFEAMSAHIWRSWVKALDVKPLDYELRLTFSVNARQKLIDPPLKKGFYGNVVCVACATSKVSQLKEGKLSNIAGLVRKARNSVSEEYVRSTIDYIEVDRPTRLEFAGKLTITQWTRFSIYECADFGWGFPVYAGPIDITPTPQVCVILPDGGASVNKSFLVCICLSESAALRFRDNLFELS</sequence>
<evidence type="ECO:0000313" key="3">
    <source>
        <dbReference type="Proteomes" id="UP000541444"/>
    </source>
</evidence>
<dbReference type="Proteomes" id="UP000541444">
    <property type="component" value="Unassembled WGS sequence"/>
</dbReference>
<evidence type="ECO:0000313" key="2">
    <source>
        <dbReference type="EMBL" id="KAF6175239.1"/>
    </source>
</evidence>
<dbReference type="PANTHER" id="PTHR31642">
    <property type="entry name" value="TRICHOTHECENE 3-O-ACETYLTRANSFERASE"/>
    <property type="match status" value="1"/>
</dbReference>
<proteinExistence type="inferred from homology"/>
<dbReference type="AlphaFoldDB" id="A0A7J7P730"/>
<reference evidence="2 3" key="1">
    <citation type="journal article" date="2020" name="IScience">
        <title>Genome Sequencing of the Endangered Kingdonia uniflora (Circaeasteraceae, Ranunculales) Reveals Potential Mechanisms of Evolutionary Specialization.</title>
        <authorList>
            <person name="Sun Y."/>
            <person name="Deng T."/>
            <person name="Zhang A."/>
            <person name="Moore M.J."/>
            <person name="Landis J.B."/>
            <person name="Lin N."/>
            <person name="Zhang H."/>
            <person name="Zhang X."/>
            <person name="Huang J."/>
            <person name="Zhang X."/>
            <person name="Sun H."/>
            <person name="Wang H."/>
        </authorList>
    </citation>
    <scope>NUCLEOTIDE SEQUENCE [LARGE SCALE GENOMIC DNA]</scope>
    <source>
        <strain evidence="2">TB1705</strain>
        <tissue evidence="2">Leaf</tissue>
    </source>
</reference>
<dbReference type="GO" id="GO:0016747">
    <property type="term" value="F:acyltransferase activity, transferring groups other than amino-acyl groups"/>
    <property type="evidence" value="ECO:0007669"/>
    <property type="project" value="TreeGrafter"/>
</dbReference>
<dbReference type="InterPro" id="IPR023213">
    <property type="entry name" value="CAT-like_dom_sf"/>
</dbReference>
<protein>
    <recommendedName>
        <fullName evidence="4">Omega-hydroxypalmitate O-feruloyl transferase</fullName>
    </recommendedName>
</protein>
<organism evidence="2 3">
    <name type="scientific">Kingdonia uniflora</name>
    <dbReference type="NCBI Taxonomy" id="39325"/>
    <lineage>
        <taxon>Eukaryota</taxon>
        <taxon>Viridiplantae</taxon>
        <taxon>Streptophyta</taxon>
        <taxon>Embryophyta</taxon>
        <taxon>Tracheophyta</taxon>
        <taxon>Spermatophyta</taxon>
        <taxon>Magnoliopsida</taxon>
        <taxon>Ranunculales</taxon>
        <taxon>Circaeasteraceae</taxon>
        <taxon>Kingdonia</taxon>
    </lineage>
</organism>
<evidence type="ECO:0008006" key="4">
    <source>
        <dbReference type="Google" id="ProtNLM"/>
    </source>
</evidence>
<dbReference type="PANTHER" id="PTHR31642:SF50">
    <property type="entry name" value="F21B7.2"/>
    <property type="match status" value="1"/>
</dbReference>
<gene>
    <name evidence="2" type="ORF">GIB67_030457</name>
</gene>
<name>A0A7J7P730_9MAGN</name>
<comment type="similarity">
    <text evidence="1">Belongs to the plant acyltransferase family.</text>
</comment>
<keyword evidence="3" id="KW-1185">Reference proteome</keyword>
<accession>A0A7J7P730</accession>
<dbReference type="EMBL" id="JACGCM010000203">
    <property type="protein sequence ID" value="KAF6175239.1"/>
    <property type="molecule type" value="Genomic_DNA"/>
</dbReference>